<organism evidence="1 2">
    <name type="scientific">Choiromyces venosus 120613-1</name>
    <dbReference type="NCBI Taxonomy" id="1336337"/>
    <lineage>
        <taxon>Eukaryota</taxon>
        <taxon>Fungi</taxon>
        <taxon>Dikarya</taxon>
        <taxon>Ascomycota</taxon>
        <taxon>Pezizomycotina</taxon>
        <taxon>Pezizomycetes</taxon>
        <taxon>Pezizales</taxon>
        <taxon>Tuberaceae</taxon>
        <taxon>Choiromyces</taxon>
    </lineage>
</organism>
<sequence length="163" mass="18814">MLHSKTLISNQPRGKPTWRPHSLIINQTLRIYYYKAGVGDMPEAMSVFTEVPEHKEESYHAVYRVQLTFWIQAAGFARGSISYIRRFGGGTICFWRQEVRQKLLMELSPTSVCNNPNRAKVPVKLCNTRAVQISRHVSRRANRLNIRFGSTSDFYQPHPKHPG</sequence>
<keyword evidence="2" id="KW-1185">Reference proteome</keyword>
<accession>A0A3N4IVD7</accession>
<protein>
    <submittedName>
        <fullName evidence="1">Uncharacterized protein</fullName>
    </submittedName>
</protein>
<evidence type="ECO:0000313" key="2">
    <source>
        <dbReference type="Proteomes" id="UP000276215"/>
    </source>
</evidence>
<dbReference type="AlphaFoldDB" id="A0A3N4IVD7"/>
<dbReference type="EMBL" id="ML120556">
    <property type="protein sequence ID" value="RPA89765.1"/>
    <property type="molecule type" value="Genomic_DNA"/>
</dbReference>
<dbReference type="Proteomes" id="UP000276215">
    <property type="component" value="Unassembled WGS sequence"/>
</dbReference>
<name>A0A3N4IVD7_9PEZI</name>
<evidence type="ECO:0000313" key="1">
    <source>
        <dbReference type="EMBL" id="RPA89765.1"/>
    </source>
</evidence>
<proteinExistence type="predicted"/>
<reference evidence="1 2" key="1">
    <citation type="journal article" date="2018" name="Nat. Ecol. Evol.">
        <title>Pezizomycetes genomes reveal the molecular basis of ectomycorrhizal truffle lifestyle.</title>
        <authorList>
            <person name="Murat C."/>
            <person name="Payen T."/>
            <person name="Noel B."/>
            <person name="Kuo A."/>
            <person name="Morin E."/>
            <person name="Chen J."/>
            <person name="Kohler A."/>
            <person name="Krizsan K."/>
            <person name="Balestrini R."/>
            <person name="Da Silva C."/>
            <person name="Montanini B."/>
            <person name="Hainaut M."/>
            <person name="Levati E."/>
            <person name="Barry K.W."/>
            <person name="Belfiori B."/>
            <person name="Cichocki N."/>
            <person name="Clum A."/>
            <person name="Dockter R.B."/>
            <person name="Fauchery L."/>
            <person name="Guy J."/>
            <person name="Iotti M."/>
            <person name="Le Tacon F."/>
            <person name="Lindquist E.A."/>
            <person name="Lipzen A."/>
            <person name="Malagnac F."/>
            <person name="Mello A."/>
            <person name="Molinier V."/>
            <person name="Miyauchi S."/>
            <person name="Poulain J."/>
            <person name="Riccioni C."/>
            <person name="Rubini A."/>
            <person name="Sitrit Y."/>
            <person name="Splivallo R."/>
            <person name="Traeger S."/>
            <person name="Wang M."/>
            <person name="Zifcakova L."/>
            <person name="Wipf D."/>
            <person name="Zambonelli A."/>
            <person name="Paolocci F."/>
            <person name="Nowrousian M."/>
            <person name="Ottonello S."/>
            <person name="Baldrian P."/>
            <person name="Spatafora J.W."/>
            <person name="Henrissat B."/>
            <person name="Nagy L.G."/>
            <person name="Aury J.M."/>
            <person name="Wincker P."/>
            <person name="Grigoriev I.V."/>
            <person name="Bonfante P."/>
            <person name="Martin F.M."/>
        </authorList>
    </citation>
    <scope>NUCLEOTIDE SEQUENCE [LARGE SCALE GENOMIC DNA]</scope>
    <source>
        <strain evidence="1 2">120613-1</strain>
    </source>
</reference>
<gene>
    <name evidence="1" type="ORF">L873DRAFT_589984</name>
</gene>